<comment type="caution">
    <text evidence="2">The sequence shown here is derived from an EMBL/GenBank/DDBJ whole genome shotgun (WGS) entry which is preliminary data.</text>
</comment>
<accession>A0ABS8V364</accession>
<feature type="compositionally biased region" description="Basic and acidic residues" evidence="1">
    <location>
        <begin position="111"/>
        <end position="122"/>
    </location>
</feature>
<dbReference type="Proteomes" id="UP000823775">
    <property type="component" value="Unassembled WGS sequence"/>
</dbReference>
<reference evidence="2 3" key="1">
    <citation type="journal article" date="2021" name="BMC Genomics">
        <title>Datura genome reveals duplications of psychoactive alkaloid biosynthetic genes and high mutation rate following tissue culture.</title>
        <authorList>
            <person name="Rajewski A."/>
            <person name="Carter-House D."/>
            <person name="Stajich J."/>
            <person name="Litt A."/>
        </authorList>
    </citation>
    <scope>NUCLEOTIDE SEQUENCE [LARGE SCALE GENOMIC DNA]</scope>
    <source>
        <strain evidence="2">AR-01</strain>
    </source>
</reference>
<protein>
    <submittedName>
        <fullName evidence="2">Uncharacterized protein</fullName>
    </submittedName>
</protein>
<evidence type="ECO:0000256" key="1">
    <source>
        <dbReference type="SAM" id="MobiDB-lite"/>
    </source>
</evidence>
<evidence type="ECO:0000313" key="3">
    <source>
        <dbReference type="Proteomes" id="UP000823775"/>
    </source>
</evidence>
<sequence>MGEDAVVILDFVNWRTLRQNNGGRSSGWRTGSPKGERGSCAVMEKFLGGRCERKQREGGSPLRFSPAAVRWLCFAEAVTRWWYIRVGGAVSRRNSKAARGENSSGSEGEMGEGRLKEMEKMN</sequence>
<feature type="region of interest" description="Disordered" evidence="1">
    <location>
        <begin position="92"/>
        <end position="122"/>
    </location>
</feature>
<gene>
    <name evidence="2" type="ORF">HAX54_026485</name>
</gene>
<proteinExistence type="predicted"/>
<evidence type="ECO:0000313" key="2">
    <source>
        <dbReference type="EMBL" id="MCD9640825.1"/>
    </source>
</evidence>
<keyword evidence="3" id="KW-1185">Reference proteome</keyword>
<organism evidence="2 3">
    <name type="scientific">Datura stramonium</name>
    <name type="common">Jimsonweed</name>
    <name type="synonym">Common thornapple</name>
    <dbReference type="NCBI Taxonomy" id="4076"/>
    <lineage>
        <taxon>Eukaryota</taxon>
        <taxon>Viridiplantae</taxon>
        <taxon>Streptophyta</taxon>
        <taxon>Embryophyta</taxon>
        <taxon>Tracheophyta</taxon>
        <taxon>Spermatophyta</taxon>
        <taxon>Magnoliopsida</taxon>
        <taxon>eudicotyledons</taxon>
        <taxon>Gunneridae</taxon>
        <taxon>Pentapetalae</taxon>
        <taxon>asterids</taxon>
        <taxon>lamiids</taxon>
        <taxon>Solanales</taxon>
        <taxon>Solanaceae</taxon>
        <taxon>Solanoideae</taxon>
        <taxon>Datureae</taxon>
        <taxon>Datura</taxon>
    </lineage>
</organism>
<name>A0ABS8V364_DATST</name>
<dbReference type="EMBL" id="JACEIK010003216">
    <property type="protein sequence ID" value="MCD9640825.1"/>
    <property type="molecule type" value="Genomic_DNA"/>
</dbReference>